<evidence type="ECO:0000256" key="2">
    <source>
        <dbReference type="ARBA" id="ARBA00022448"/>
    </source>
</evidence>
<evidence type="ECO:0000256" key="6">
    <source>
        <dbReference type="PROSITE-ProRule" id="PRU00103"/>
    </source>
</evidence>
<comment type="subcellular location">
    <subcellularLocation>
        <location evidence="1">Cytoplasm</location>
    </subcellularLocation>
</comment>
<dbReference type="PROSITE" id="PS50077">
    <property type="entry name" value="HEAT_REPEAT"/>
    <property type="match status" value="1"/>
</dbReference>
<protein>
    <submittedName>
        <fullName evidence="7">Uncharacterized protein</fullName>
    </submittedName>
</protein>
<dbReference type="InterPro" id="IPR011989">
    <property type="entry name" value="ARM-like"/>
</dbReference>
<dbReference type="InterPro" id="IPR000357">
    <property type="entry name" value="HEAT"/>
</dbReference>
<name>A0AAN9YXD7_9ORTH</name>
<dbReference type="Gene3D" id="1.25.10.10">
    <property type="entry name" value="Leucine-rich Repeat Variant"/>
    <property type="match status" value="2"/>
</dbReference>
<evidence type="ECO:0000256" key="4">
    <source>
        <dbReference type="ARBA" id="ARBA00022737"/>
    </source>
</evidence>
<dbReference type="GO" id="GO:0006606">
    <property type="term" value="P:protein import into nucleus"/>
    <property type="evidence" value="ECO:0007669"/>
    <property type="project" value="InterPro"/>
</dbReference>
<keyword evidence="4" id="KW-0677">Repeat</keyword>
<evidence type="ECO:0000313" key="8">
    <source>
        <dbReference type="Proteomes" id="UP001378592"/>
    </source>
</evidence>
<keyword evidence="3" id="KW-0963">Cytoplasm</keyword>
<dbReference type="AlphaFoldDB" id="A0AAN9YXD7"/>
<dbReference type="InterPro" id="IPR016024">
    <property type="entry name" value="ARM-type_fold"/>
</dbReference>
<evidence type="ECO:0000256" key="3">
    <source>
        <dbReference type="ARBA" id="ARBA00022490"/>
    </source>
</evidence>
<dbReference type="GO" id="GO:0005634">
    <property type="term" value="C:nucleus"/>
    <property type="evidence" value="ECO:0007669"/>
    <property type="project" value="UniProtKB-SubCell"/>
</dbReference>
<comment type="caution">
    <text evidence="7">The sequence shown here is derived from an EMBL/GenBank/DDBJ whole genome shotgun (WGS) entry which is preliminary data.</text>
</comment>
<gene>
    <name evidence="7" type="ORF">R5R35_012208</name>
</gene>
<keyword evidence="5" id="KW-0653">Protein transport</keyword>
<dbReference type="PANTHER" id="PTHR10527">
    <property type="entry name" value="IMPORTIN BETA"/>
    <property type="match status" value="1"/>
</dbReference>
<dbReference type="Pfam" id="PF02985">
    <property type="entry name" value="HEAT"/>
    <property type="match status" value="1"/>
</dbReference>
<dbReference type="Proteomes" id="UP001378592">
    <property type="component" value="Unassembled WGS sequence"/>
</dbReference>
<proteinExistence type="predicted"/>
<reference evidence="7 8" key="1">
    <citation type="submission" date="2024-03" db="EMBL/GenBank/DDBJ databases">
        <title>The genome assembly and annotation of the cricket Gryllus longicercus Weissman &amp; Gray.</title>
        <authorList>
            <person name="Szrajer S."/>
            <person name="Gray D."/>
            <person name="Ylla G."/>
        </authorList>
    </citation>
    <scope>NUCLEOTIDE SEQUENCE [LARGE SCALE GENOMIC DNA]</scope>
    <source>
        <strain evidence="7">DAG 2021-001</strain>
        <tissue evidence="7">Whole body minus gut</tissue>
    </source>
</reference>
<accession>A0AAN9YXD7</accession>
<evidence type="ECO:0000313" key="7">
    <source>
        <dbReference type="EMBL" id="KAK7788464.1"/>
    </source>
</evidence>
<dbReference type="EMBL" id="JAZDUA010001097">
    <property type="protein sequence ID" value="KAK7788464.1"/>
    <property type="molecule type" value="Genomic_DNA"/>
</dbReference>
<dbReference type="GO" id="GO:0005737">
    <property type="term" value="C:cytoplasm"/>
    <property type="evidence" value="ECO:0007669"/>
    <property type="project" value="UniProtKB-SubCell"/>
</dbReference>
<keyword evidence="8" id="KW-1185">Reference proteome</keyword>
<organism evidence="7 8">
    <name type="scientific">Gryllus longicercus</name>
    <dbReference type="NCBI Taxonomy" id="2509291"/>
    <lineage>
        <taxon>Eukaryota</taxon>
        <taxon>Metazoa</taxon>
        <taxon>Ecdysozoa</taxon>
        <taxon>Arthropoda</taxon>
        <taxon>Hexapoda</taxon>
        <taxon>Insecta</taxon>
        <taxon>Pterygota</taxon>
        <taxon>Neoptera</taxon>
        <taxon>Polyneoptera</taxon>
        <taxon>Orthoptera</taxon>
        <taxon>Ensifera</taxon>
        <taxon>Gryllidea</taxon>
        <taxon>Grylloidea</taxon>
        <taxon>Gryllidae</taxon>
        <taxon>Gryllinae</taxon>
        <taxon>Gryllus</taxon>
    </lineage>
</organism>
<feature type="repeat" description="HEAT" evidence="6">
    <location>
        <begin position="432"/>
        <end position="468"/>
    </location>
</feature>
<dbReference type="InterPro" id="IPR021133">
    <property type="entry name" value="HEAT_type_2"/>
</dbReference>
<dbReference type="InterPro" id="IPR040122">
    <property type="entry name" value="Importin_beta"/>
</dbReference>
<sequence length="679" mass="75825">MADVINLLCSSMKLDRDKGVSELQRLLPSCMDTERINAEFQLINLLSDSSSSWETKHGCLMGAKCIVPFVNLDDEHEEEFIQKIKCSSQRLLTDVEVRVRISAGEVLGALCAKCGTVIYQETKDYVLNLVRNNLDRQIGEDDASRQEKLETEKLMEKLAGSAQRRNSAEAAQVFHDTAGWKNLETSLKCLQAMIDGCGTNFQPFVDEELLELVFQTLTHTNRFVRETGFFVCSSLVSCGNSDEDLESRDSVCAVNPIFTFGHEFSSHLTKGLADNWSQVRLAASVATRKFLQSLPNENTREIFYGDLLPRMCLNRYYIAEGVRIYSQETWRQVAGSKGKDLVEKFIDSTVTYYVSATQSDNHAVREAACACIAELAAKIKAPAVRPHVEELLHTLVQCFQDDSWPVRDAACLACGNFIQCFPEESRPALPSLYPMFFRNLEDPIPSVRQGAASSLGNVVRAYGEEALECVMEKIVAGLKGIRNQPHESEKYSEMERGPATFSVVKRLRDNDIELHSDNQMYSCGSLAPKMGRGGGCSDHQFRRPSQPWELADGCVYLLSELSQIPDTLRSVMNTLPLVAEACHYRHYTHHLVFLETVCKQLPVLAKGLGKKTFKSVVEEFLDAIFYALECENALASSAASQCLNQLGTLLGPNILRAKVENHNPGHLQYLDANVHIAPF</sequence>
<evidence type="ECO:0000256" key="1">
    <source>
        <dbReference type="ARBA" id="ARBA00004496"/>
    </source>
</evidence>
<evidence type="ECO:0000256" key="5">
    <source>
        <dbReference type="ARBA" id="ARBA00022927"/>
    </source>
</evidence>
<dbReference type="Pfam" id="PF13513">
    <property type="entry name" value="HEAT_EZ"/>
    <property type="match status" value="1"/>
</dbReference>
<dbReference type="SUPFAM" id="SSF48371">
    <property type="entry name" value="ARM repeat"/>
    <property type="match status" value="1"/>
</dbReference>
<keyword evidence="2" id="KW-0813">Transport</keyword>